<dbReference type="Pfam" id="PF13561">
    <property type="entry name" value="adh_short_C2"/>
    <property type="match status" value="1"/>
</dbReference>
<keyword evidence="2" id="KW-0521">NADP</keyword>
<gene>
    <name evidence="5" type="ORF">GCM10007108_03340</name>
</gene>
<dbReference type="InterPro" id="IPR002347">
    <property type="entry name" value="SDR_fam"/>
</dbReference>
<dbReference type="PANTHER" id="PTHR42760">
    <property type="entry name" value="SHORT-CHAIN DEHYDROGENASES/REDUCTASES FAMILY MEMBER"/>
    <property type="match status" value="1"/>
</dbReference>
<evidence type="ECO:0000256" key="2">
    <source>
        <dbReference type="ARBA" id="ARBA00022857"/>
    </source>
</evidence>
<keyword evidence="4" id="KW-0684">Rhamnose metabolism</keyword>
<dbReference type="GO" id="GO:0048038">
    <property type="term" value="F:quinone binding"/>
    <property type="evidence" value="ECO:0007669"/>
    <property type="project" value="TreeGrafter"/>
</dbReference>
<dbReference type="GO" id="GO:0016616">
    <property type="term" value="F:oxidoreductase activity, acting on the CH-OH group of donors, NAD or NADP as acceptor"/>
    <property type="evidence" value="ECO:0007669"/>
    <property type="project" value="TreeGrafter"/>
</dbReference>
<evidence type="ECO:0000313" key="6">
    <source>
        <dbReference type="Proteomes" id="UP000632195"/>
    </source>
</evidence>
<reference evidence="5" key="1">
    <citation type="journal article" date="2014" name="Int. J. Syst. Evol. Microbiol.">
        <title>Complete genome sequence of Corynebacterium casei LMG S-19264T (=DSM 44701T), isolated from a smear-ripened cheese.</title>
        <authorList>
            <consortium name="US DOE Joint Genome Institute (JGI-PGF)"/>
            <person name="Walter F."/>
            <person name="Albersmeier A."/>
            <person name="Kalinowski J."/>
            <person name="Ruckert C."/>
        </authorList>
    </citation>
    <scope>NUCLEOTIDE SEQUENCE</scope>
    <source>
        <strain evidence="5">JCM 13583</strain>
    </source>
</reference>
<dbReference type="AlphaFoldDB" id="A0AA37BQ04"/>
<accession>A0AA37BQ04</accession>
<dbReference type="SUPFAM" id="SSF51735">
    <property type="entry name" value="NAD(P)-binding Rossmann-fold domains"/>
    <property type="match status" value="1"/>
</dbReference>
<dbReference type="InterPro" id="IPR036291">
    <property type="entry name" value="NAD(P)-bd_dom_sf"/>
</dbReference>
<comment type="similarity">
    <text evidence="1">Belongs to the short-chain dehydrogenases/reductases (SDR) family.</text>
</comment>
<evidence type="ECO:0000256" key="3">
    <source>
        <dbReference type="ARBA" id="ARBA00023002"/>
    </source>
</evidence>
<reference evidence="5" key="2">
    <citation type="submission" date="2022-09" db="EMBL/GenBank/DDBJ databases">
        <authorList>
            <person name="Sun Q."/>
            <person name="Ohkuma M."/>
        </authorList>
    </citation>
    <scope>NUCLEOTIDE SEQUENCE</scope>
    <source>
        <strain evidence="5">JCM 13583</strain>
    </source>
</reference>
<sequence>MTGGSRGIGRAIAIGLAREGADVCIGYSSSEKEAAEVVREVQGLGRKGYMVRVDQANLDEAVPFAERCISLLGGVDVLVNNAGICPFKPFFEIDKDLLVKVMNVNFLSHFLITQVVARHMVSHGVRGRILMISSISAHVGGLLQTHYTPTKSALNGLVHSLAIALGPHGILVNSLEPGTIVTDINREDLSDQEKRRYMEKRTVLGRLGDPEDMVGPALFLLSDENTYTTGTSLLSDGGMLVNLQ</sequence>
<dbReference type="Gene3D" id="3.40.50.720">
    <property type="entry name" value="NAD(P)-binding Rossmann-like Domain"/>
    <property type="match status" value="1"/>
</dbReference>
<organism evidence="5 6">
    <name type="scientific">Thermogymnomonas acidicola</name>
    <dbReference type="NCBI Taxonomy" id="399579"/>
    <lineage>
        <taxon>Archaea</taxon>
        <taxon>Methanobacteriati</taxon>
        <taxon>Thermoplasmatota</taxon>
        <taxon>Thermoplasmata</taxon>
        <taxon>Thermoplasmatales</taxon>
        <taxon>Thermogymnomonas</taxon>
    </lineage>
</organism>
<dbReference type="GO" id="GO:0006633">
    <property type="term" value="P:fatty acid biosynthetic process"/>
    <property type="evidence" value="ECO:0007669"/>
    <property type="project" value="TreeGrafter"/>
</dbReference>
<evidence type="ECO:0000256" key="4">
    <source>
        <dbReference type="ARBA" id="ARBA00023308"/>
    </source>
</evidence>
<protein>
    <submittedName>
        <fullName evidence="5">Glucose-1-dehydrogenase</fullName>
    </submittedName>
</protein>
<dbReference type="PRINTS" id="PR00080">
    <property type="entry name" value="SDRFAMILY"/>
</dbReference>
<dbReference type="Proteomes" id="UP000632195">
    <property type="component" value="Unassembled WGS sequence"/>
</dbReference>
<dbReference type="EMBL" id="BMNY01000001">
    <property type="protein sequence ID" value="GGM68599.1"/>
    <property type="molecule type" value="Genomic_DNA"/>
</dbReference>
<dbReference type="FunFam" id="3.40.50.720:FF:000417">
    <property type="entry name" value="Glucose 1-dehydrogenase, putative"/>
    <property type="match status" value="1"/>
</dbReference>
<comment type="caution">
    <text evidence="5">The sequence shown here is derived from an EMBL/GenBank/DDBJ whole genome shotgun (WGS) entry which is preliminary data.</text>
</comment>
<evidence type="ECO:0000256" key="1">
    <source>
        <dbReference type="ARBA" id="ARBA00006484"/>
    </source>
</evidence>
<dbReference type="CDD" id="cd05233">
    <property type="entry name" value="SDR_c"/>
    <property type="match status" value="1"/>
</dbReference>
<keyword evidence="6" id="KW-1185">Reference proteome</keyword>
<dbReference type="GO" id="GO:0019301">
    <property type="term" value="P:rhamnose catabolic process"/>
    <property type="evidence" value="ECO:0007669"/>
    <property type="project" value="UniProtKB-ARBA"/>
</dbReference>
<keyword evidence="3" id="KW-0560">Oxidoreductase</keyword>
<dbReference type="PANTHER" id="PTHR42760:SF83">
    <property type="entry name" value="(3R)-3-HYDROXYACYL-COA DEHYDROGENASE"/>
    <property type="match status" value="1"/>
</dbReference>
<name>A0AA37BQ04_9ARCH</name>
<dbReference type="PRINTS" id="PR00081">
    <property type="entry name" value="GDHRDH"/>
</dbReference>
<proteinExistence type="inferred from homology"/>
<evidence type="ECO:0000313" key="5">
    <source>
        <dbReference type="EMBL" id="GGM68599.1"/>
    </source>
</evidence>